<gene>
    <name evidence="2" type="ORF">N1851_019530</name>
</gene>
<dbReference type="Proteomes" id="UP001174136">
    <property type="component" value="Unassembled WGS sequence"/>
</dbReference>
<evidence type="ECO:0000313" key="2">
    <source>
        <dbReference type="EMBL" id="KAK0142544.1"/>
    </source>
</evidence>
<keyword evidence="3" id="KW-1185">Reference proteome</keyword>
<sequence>MAGHSPRGVRNIQARYWAYKEEIVNDKLNKAEPRADTLTDQEKKMKCCGVPRAATVQSRISHPCQILEVRGEEEIDVQGKKVGEEDGGGHGRGNHAQTLKPPRQGSALRLEKMTHKAPESPACT</sequence>
<evidence type="ECO:0000256" key="1">
    <source>
        <dbReference type="SAM" id="MobiDB-lite"/>
    </source>
</evidence>
<dbReference type="AlphaFoldDB" id="A0AA47MLL2"/>
<feature type="region of interest" description="Disordered" evidence="1">
    <location>
        <begin position="75"/>
        <end position="124"/>
    </location>
</feature>
<dbReference type="EMBL" id="JAOPHQ010003557">
    <property type="protein sequence ID" value="KAK0142544.1"/>
    <property type="molecule type" value="Genomic_DNA"/>
</dbReference>
<evidence type="ECO:0000313" key="3">
    <source>
        <dbReference type="Proteomes" id="UP001174136"/>
    </source>
</evidence>
<feature type="compositionally biased region" description="Basic and acidic residues" evidence="1">
    <location>
        <begin position="75"/>
        <end position="89"/>
    </location>
</feature>
<feature type="compositionally biased region" description="Basic and acidic residues" evidence="1">
    <location>
        <begin position="109"/>
        <end position="118"/>
    </location>
</feature>
<name>A0AA47MLL2_MERPO</name>
<proteinExistence type="predicted"/>
<protein>
    <submittedName>
        <fullName evidence="2">Uncharacterized protein</fullName>
    </submittedName>
</protein>
<reference evidence="2" key="1">
    <citation type="journal article" date="2023" name="Front. Mar. Sci.">
        <title>A new Merluccius polli reference genome to investigate the effects of global change in West African waters.</title>
        <authorList>
            <person name="Mateo J.L."/>
            <person name="Blanco-Fernandez C."/>
            <person name="Garcia-Vazquez E."/>
            <person name="Machado-Schiaffino G."/>
        </authorList>
    </citation>
    <scope>NUCLEOTIDE SEQUENCE</scope>
    <source>
        <strain evidence="2">C29</strain>
        <tissue evidence="2">Fin</tissue>
    </source>
</reference>
<organism evidence="2 3">
    <name type="scientific">Merluccius polli</name>
    <name type="common">Benguela hake</name>
    <name type="synonym">Merluccius cadenati</name>
    <dbReference type="NCBI Taxonomy" id="89951"/>
    <lineage>
        <taxon>Eukaryota</taxon>
        <taxon>Metazoa</taxon>
        <taxon>Chordata</taxon>
        <taxon>Craniata</taxon>
        <taxon>Vertebrata</taxon>
        <taxon>Euteleostomi</taxon>
        <taxon>Actinopterygii</taxon>
        <taxon>Neopterygii</taxon>
        <taxon>Teleostei</taxon>
        <taxon>Neoteleostei</taxon>
        <taxon>Acanthomorphata</taxon>
        <taxon>Zeiogadaria</taxon>
        <taxon>Gadariae</taxon>
        <taxon>Gadiformes</taxon>
        <taxon>Gadoidei</taxon>
        <taxon>Merlucciidae</taxon>
        <taxon>Merluccius</taxon>
    </lineage>
</organism>
<accession>A0AA47MLL2</accession>
<comment type="caution">
    <text evidence="2">The sequence shown here is derived from an EMBL/GenBank/DDBJ whole genome shotgun (WGS) entry which is preliminary data.</text>
</comment>